<evidence type="ECO:0000313" key="2">
    <source>
        <dbReference type="Proteomes" id="UP000035088"/>
    </source>
</evidence>
<sequence length="344" mass="36009">MSTRDAVWFTRCPVPTAFSVAVATGRLGDRLAGLGVDFRSLATVRDDKTRVTHFTQEQPRSARHGGNIPPIVAASRGVDLAIVGLSVAPSNAALLALPESGISTAADLRGKVIGIPRRVHDTVDFWRATVLQGVERAVRAAGLTPEDVVLRDIDVDRTFVADSTERDTATATLWDASFMFGFQREESAALLSGRVDAIFSEGASRVITQAFTGAAAVVEVGEVAHPEPSLSSNLRPLTLSVSGDLLRDDPAVVEAIVDETAAAAAWAADEVDAATRIVAAEVGLPEELVAPSFATGLAAQLDISLSTERLAALERQVAFLYDNGFLAGAVDVTDLVAPGLVAAS</sequence>
<dbReference type="EMBL" id="BAEE01000058">
    <property type="protein sequence ID" value="GAB10529.1"/>
    <property type="molecule type" value="Genomic_DNA"/>
</dbReference>
<organism evidence="1 2">
    <name type="scientific">Gordonia araii NBRC 100433</name>
    <dbReference type="NCBI Taxonomy" id="1073574"/>
    <lineage>
        <taxon>Bacteria</taxon>
        <taxon>Bacillati</taxon>
        <taxon>Actinomycetota</taxon>
        <taxon>Actinomycetes</taxon>
        <taxon>Mycobacteriales</taxon>
        <taxon>Gordoniaceae</taxon>
        <taxon>Gordonia</taxon>
    </lineage>
</organism>
<evidence type="ECO:0000313" key="1">
    <source>
        <dbReference type="EMBL" id="GAB10529.1"/>
    </source>
</evidence>
<dbReference type="AlphaFoldDB" id="G7H3V4"/>
<dbReference type="OrthoDB" id="2634887at2"/>
<comment type="caution">
    <text evidence="1">The sequence shown here is derived from an EMBL/GenBank/DDBJ whole genome shotgun (WGS) entry which is preliminary data.</text>
</comment>
<protein>
    <recommendedName>
        <fullName evidence="3">SsuA/THI5-like domain-containing protein</fullName>
    </recommendedName>
</protein>
<dbReference type="RefSeq" id="WP_007322604.1">
    <property type="nucleotide sequence ID" value="NZ_BAEE01000058.1"/>
</dbReference>
<dbReference type="Gene3D" id="3.40.190.270">
    <property type="match status" value="1"/>
</dbReference>
<gene>
    <name evidence="1" type="ORF">GOARA_058_00120</name>
</gene>
<accession>G7H3V4</accession>
<dbReference type="STRING" id="1073574.GOARA_058_00120"/>
<proteinExistence type="predicted"/>
<dbReference type="Gene3D" id="3.40.190.10">
    <property type="entry name" value="Periplasmic binding protein-like II"/>
    <property type="match status" value="1"/>
</dbReference>
<keyword evidence="2" id="KW-1185">Reference proteome</keyword>
<dbReference type="SUPFAM" id="SSF53850">
    <property type="entry name" value="Periplasmic binding protein-like II"/>
    <property type="match status" value="1"/>
</dbReference>
<evidence type="ECO:0008006" key="3">
    <source>
        <dbReference type="Google" id="ProtNLM"/>
    </source>
</evidence>
<dbReference type="PANTHER" id="PTHR30024">
    <property type="entry name" value="ALIPHATIC SULFONATES-BINDING PROTEIN-RELATED"/>
    <property type="match status" value="1"/>
</dbReference>
<reference evidence="1 2" key="1">
    <citation type="submission" date="2011-11" db="EMBL/GenBank/DDBJ databases">
        <title>Whole genome shotgun sequence of Gordonia araii NBRC 100433.</title>
        <authorList>
            <person name="Yoshida Y."/>
            <person name="Hosoyama A."/>
            <person name="Tsuchikane K."/>
            <person name="Katsumata H."/>
            <person name="Yamazaki S."/>
            <person name="Fujita N."/>
        </authorList>
    </citation>
    <scope>NUCLEOTIDE SEQUENCE [LARGE SCALE GENOMIC DNA]</scope>
    <source>
        <strain evidence="1 2">NBRC 100433</strain>
    </source>
</reference>
<dbReference type="Proteomes" id="UP000035088">
    <property type="component" value="Unassembled WGS sequence"/>
</dbReference>
<name>G7H3V4_9ACTN</name>